<proteinExistence type="predicted"/>
<dbReference type="AlphaFoldDB" id="A0A426XBT4"/>
<dbReference type="Proteomes" id="UP000287651">
    <property type="component" value="Unassembled WGS sequence"/>
</dbReference>
<name>A0A426XBT4_ENSVE</name>
<protein>
    <submittedName>
        <fullName evidence="1">Uncharacterized protein</fullName>
    </submittedName>
</protein>
<organism evidence="1 2">
    <name type="scientific">Ensete ventricosum</name>
    <name type="common">Abyssinian banana</name>
    <name type="synonym">Musa ensete</name>
    <dbReference type="NCBI Taxonomy" id="4639"/>
    <lineage>
        <taxon>Eukaryota</taxon>
        <taxon>Viridiplantae</taxon>
        <taxon>Streptophyta</taxon>
        <taxon>Embryophyta</taxon>
        <taxon>Tracheophyta</taxon>
        <taxon>Spermatophyta</taxon>
        <taxon>Magnoliopsida</taxon>
        <taxon>Liliopsida</taxon>
        <taxon>Zingiberales</taxon>
        <taxon>Musaceae</taxon>
        <taxon>Ensete</taxon>
    </lineage>
</organism>
<gene>
    <name evidence="1" type="ORF">B296_00054168</name>
</gene>
<sequence length="111" mass="12706">MWDPHVRKQGPTDVLAEKENGYGTGGCRVLLFTFGTTAIHVNDPTRVHRIRRPQGTPTPWMTIYRPHRLLRARVARRIARVDCGHLTSRWWGRGDLPGVTLTRGREVTPSR</sequence>
<reference evidence="1 2" key="1">
    <citation type="journal article" date="2014" name="Agronomy (Basel)">
        <title>A Draft Genome Sequence for Ensete ventricosum, the Drought-Tolerant Tree Against Hunger.</title>
        <authorList>
            <person name="Harrison J."/>
            <person name="Moore K.A."/>
            <person name="Paszkiewicz K."/>
            <person name="Jones T."/>
            <person name="Grant M."/>
            <person name="Ambacheew D."/>
            <person name="Muzemil S."/>
            <person name="Studholme D.J."/>
        </authorList>
    </citation>
    <scope>NUCLEOTIDE SEQUENCE [LARGE SCALE GENOMIC DNA]</scope>
</reference>
<dbReference type="EMBL" id="AMZH03022912">
    <property type="protein sequence ID" value="RRT36918.1"/>
    <property type="molecule type" value="Genomic_DNA"/>
</dbReference>
<evidence type="ECO:0000313" key="1">
    <source>
        <dbReference type="EMBL" id="RRT36918.1"/>
    </source>
</evidence>
<comment type="caution">
    <text evidence="1">The sequence shown here is derived from an EMBL/GenBank/DDBJ whole genome shotgun (WGS) entry which is preliminary data.</text>
</comment>
<evidence type="ECO:0000313" key="2">
    <source>
        <dbReference type="Proteomes" id="UP000287651"/>
    </source>
</evidence>
<accession>A0A426XBT4</accession>